<reference evidence="1 2" key="1">
    <citation type="submission" date="2020-02" db="EMBL/GenBank/DDBJ databases">
        <title>Sequencing the genomes of 1000 actinobacteria strains.</title>
        <authorList>
            <person name="Klenk H.-P."/>
        </authorList>
    </citation>
    <scope>NUCLEOTIDE SEQUENCE [LARGE SCALE GENOMIC DNA]</scope>
    <source>
        <strain evidence="1 2">DSM 27960</strain>
    </source>
</reference>
<gene>
    <name evidence="1" type="ORF">FHX76_001847</name>
</gene>
<dbReference type="PROSITE" id="PS51257">
    <property type="entry name" value="PROKAR_LIPOPROTEIN"/>
    <property type="match status" value="1"/>
</dbReference>
<evidence type="ECO:0000313" key="1">
    <source>
        <dbReference type="EMBL" id="NIH53979.1"/>
    </source>
</evidence>
<dbReference type="Proteomes" id="UP000541033">
    <property type="component" value="Unassembled WGS sequence"/>
</dbReference>
<evidence type="ECO:0000313" key="2">
    <source>
        <dbReference type="Proteomes" id="UP000541033"/>
    </source>
</evidence>
<protein>
    <submittedName>
        <fullName evidence="1">Uncharacterized protein</fullName>
    </submittedName>
</protein>
<comment type="caution">
    <text evidence="1">The sequence shown here is derived from an EMBL/GenBank/DDBJ whole genome shotgun (WGS) entry which is preliminary data.</text>
</comment>
<keyword evidence="2" id="KW-1185">Reference proteome</keyword>
<dbReference type="AlphaFoldDB" id="A0A7X5TTX4"/>
<accession>A0A7X5TTX4</accession>
<organism evidence="1 2">
    <name type="scientific">Lysinibacter cavernae</name>
    <dbReference type="NCBI Taxonomy" id="1640652"/>
    <lineage>
        <taxon>Bacteria</taxon>
        <taxon>Bacillati</taxon>
        <taxon>Actinomycetota</taxon>
        <taxon>Actinomycetes</taxon>
        <taxon>Micrococcales</taxon>
        <taxon>Microbacteriaceae</taxon>
        <taxon>Lysinibacter</taxon>
    </lineage>
</organism>
<proteinExistence type="predicted"/>
<dbReference type="RefSeq" id="WP_167150023.1">
    <property type="nucleotide sequence ID" value="NZ_JAAMOX010000001.1"/>
</dbReference>
<sequence>MRALKVTAIIVLTFLTTGCELVNSISGQRTFEEEQAWALALRGEFEAEIPKSAILKEEDHDVLDPCGNGTTAFEGIRYFFMKDDEFDRVAWLDSIVERYEARDDWAVERKVRVDDPSETTAGVTLFGAGERSVSVNESYAKDKTPILVISVGTDCGIGEPYIDQ</sequence>
<name>A0A7X5TTX4_9MICO</name>
<dbReference type="EMBL" id="JAAMOX010000001">
    <property type="protein sequence ID" value="NIH53979.1"/>
    <property type="molecule type" value="Genomic_DNA"/>
</dbReference>